<protein>
    <submittedName>
        <fullName evidence="2">Uncharacterized protein</fullName>
    </submittedName>
</protein>
<dbReference type="PANTHER" id="PTHR33766">
    <property type="entry name" value="PROTEIN FAM181B"/>
    <property type="match status" value="1"/>
</dbReference>
<name>C3Z720_BRAFL</name>
<dbReference type="EMBL" id="GG666590">
    <property type="protein sequence ID" value="EEN51616.1"/>
    <property type="molecule type" value="Genomic_DNA"/>
</dbReference>
<feature type="region of interest" description="Disordered" evidence="1">
    <location>
        <begin position="85"/>
        <end position="123"/>
    </location>
</feature>
<proteinExistence type="predicted"/>
<dbReference type="AlphaFoldDB" id="C3Z720"/>
<gene>
    <name evidence="2" type="ORF">BRAFLDRAFT_117511</name>
</gene>
<accession>C3Z720</accession>
<sequence>MSRPSDSHVISIPEAGAATAMDDANSFLFPTSEHSSCYELPSIHTIASFGNTDNNDSSVNELGYSSNESCFSVNNVTVTCPEEEGAQKSCGSTSSQDSVNDGASPCTTTTTTTAPASTSSASTDPQCDLLMFLNVASNSIMRTLEKPRRLAGLKKRKVNHRRFIEKQLHKKHLAYPQFHSKVRSAKSKEFKQMRANHAVSGATPSSNVPAINPAIFNNNFIESPGPVRQSQQHWDCFQNDNIFPSSQLLDPDQLCDPLNSDMSFQSDSLELSDEAIDNLMRLCDMVSANSDDVMQQPCDFASFDSFAADSNNSNDSLSDLSVFLDSPLGTPNSGDFYGFGSNCPSFSGTNPIELNSILDQSTEGILHTSPTSAYDQSAPDCDGLSFEMLTEDGYRRLPACMYDQRAGADLEKISERNLQDAMMQQDLGPDITSFSLEDVGLPFLF</sequence>
<organism>
    <name type="scientific">Branchiostoma floridae</name>
    <name type="common">Florida lancelet</name>
    <name type="synonym">Amphioxus</name>
    <dbReference type="NCBI Taxonomy" id="7739"/>
    <lineage>
        <taxon>Eukaryota</taxon>
        <taxon>Metazoa</taxon>
        <taxon>Chordata</taxon>
        <taxon>Cephalochordata</taxon>
        <taxon>Leptocardii</taxon>
        <taxon>Amphioxiformes</taxon>
        <taxon>Branchiostomatidae</taxon>
        <taxon>Branchiostoma</taxon>
    </lineage>
</organism>
<reference evidence="2" key="1">
    <citation type="journal article" date="2008" name="Nature">
        <title>The amphioxus genome and the evolution of the chordate karyotype.</title>
        <authorList>
            <consortium name="US DOE Joint Genome Institute (JGI-PGF)"/>
            <person name="Putnam N.H."/>
            <person name="Butts T."/>
            <person name="Ferrier D.E.K."/>
            <person name="Furlong R.F."/>
            <person name="Hellsten U."/>
            <person name="Kawashima T."/>
            <person name="Robinson-Rechavi M."/>
            <person name="Shoguchi E."/>
            <person name="Terry A."/>
            <person name="Yu J.-K."/>
            <person name="Benito-Gutierrez E.L."/>
            <person name="Dubchak I."/>
            <person name="Garcia-Fernandez J."/>
            <person name="Gibson-Brown J.J."/>
            <person name="Grigoriev I.V."/>
            <person name="Horton A.C."/>
            <person name="de Jong P.J."/>
            <person name="Jurka J."/>
            <person name="Kapitonov V.V."/>
            <person name="Kohara Y."/>
            <person name="Kuroki Y."/>
            <person name="Lindquist E."/>
            <person name="Lucas S."/>
            <person name="Osoegawa K."/>
            <person name="Pennacchio L.A."/>
            <person name="Salamov A.A."/>
            <person name="Satou Y."/>
            <person name="Sauka-Spengler T."/>
            <person name="Schmutz J."/>
            <person name="Shin-I T."/>
            <person name="Toyoda A."/>
            <person name="Bronner-Fraser M."/>
            <person name="Fujiyama A."/>
            <person name="Holland L.Z."/>
            <person name="Holland P.W.H."/>
            <person name="Satoh N."/>
            <person name="Rokhsar D.S."/>
        </authorList>
    </citation>
    <scope>NUCLEOTIDE SEQUENCE [LARGE SCALE GENOMIC DNA]</scope>
    <source>
        <strain evidence="2">S238N-H82</strain>
        <tissue evidence="2">Testes</tissue>
    </source>
</reference>
<evidence type="ECO:0000256" key="1">
    <source>
        <dbReference type="SAM" id="MobiDB-lite"/>
    </source>
</evidence>
<dbReference type="InterPro" id="IPR029359">
    <property type="entry name" value="FAM181"/>
</dbReference>
<feature type="compositionally biased region" description="Polar residues" evidence="1">
    <location>
        <begin position="89"/>
        <end position="101"/>
    </location>
</feature>
<dbReference type="InParanoid" id="C3Z720"/>
<feature type="compositionally biased region" description="Low complexity" evidence="1">
    <location>
        <begin position="103"/>
        <end position="123"/>
    </location>
</feature>
<dbReference type="PANTHER" id="PTHR33766:SF2">
    <property type="entry name" value="PROTEIN FAM181B"/>
    <property type="match status" value="1"/>
</dbReference>
<evidence type="ECO:0000313" key="2">
    <source>
        <dbReference type="EMBL" id="EEN51616.1"/>
    </source>
</evidence>